<keyword evidence="3" id="KW-1185">Reference proteome</keyword>
<organism evidence="2 3">
    <name type="scientific">Pelotalea chapellei</name>
    <dbReference type="NCBI Taxonomy" id="44671"/>
    <lineage>
        <taxon>Bacteria</taxon>
        <taxon>Pseudomonadati</taxon>
        <taxon>Thermodesulfobacteriota</taxon>
        <taxon>Desulfuromonadia</taxon>
        <taxon>Geobacterales</taxon>
        <taxon>Geobacteraceae</taxon>
        <taxon>Pelotalea</taxon>
    </lineage>
</organism>
<evidence type="ECO:0000313" key="2">
    <source>
        <dbReference type="EMBL" id="MBT1072660.1"/>
    </source>
</evidence>
<comment type="caution">
    <text evidence="2">The sequence shown here is derived from an EMBL/GenBank/DDBJ whole genome shotgun (WGS) entry which is preliminary data.</text>
</comment>
<reference evidence="2 3" key="1">
    <citation type="submission" date="2021-05" db="EMBL/GenBank/DDBJ databases">
        <title>The draft genome of Geobacter chapellei DSM 13688.</title>
        <authorList>
            <person name="Xu Z."/>
            <person name="Masuda Y."/>
            <person name="Itoh H."/>
            <person name="Senoo K."/>
        </authorList>
    </citation>
    <scope>NUCLEOTIDE SEQUENCE [LARGE SCALE GENOMIC DNA]</scope>
    <source>
        <strain evidence="2 3">DSM 13688</strain>
    </source>
</reference>
<protein>
    <submittedName>
        <fullName evidence="2">Cupin domain-containing protein</fullName>
    </submittedName>
</protein>
<name>A0ABS5UAI5_9BACT</name>
<dbReference type="EMBL" id="JAHDYS010000011">
    <property type="protein sequence ID" value="MBT1072660.1"/>
    <property type="molecule type" value="Genomic_DNA"/>
</dbReference>
<accession>A0ABS5UAI5</accession>
<dbReference type="Gene3D" id="2.60.120.10">
    <property type="entry name" value="Jelly Rolls"/>
    <property type="match status" value="1"/>
</dbReference>
<dbReference type="Proteomes" id="UP000784128">
    <property type="component" value="Unassembled WGS sequence"/>
</dbReference>
<sequence>MLQSTSSAFRMRNATMGNADIIRTDEVLVREMELADGAATEWHFHSQVHDYFVCLEGKVLVETKNPGRTLVLEPGQRCQVAPGVVHRVVNSAVGISKYLLVQGVGKYDFCKEQA</sequence>
<proteinExistence type="predicted"/>
<dbReference type="InterPro" id="IPR013096">
    <property type="entry name" value="Cupin_2"/>
</dbReference>
<evidence type="ECO:0000259" key="1">
    <source>
        <dbReference type="Pfam" id="PF07883"/>
    </source>
</evidence>
<dbReference type="InterPro" id="IPR014710">
    <property type="entry name" value="RmlC-like_jellyroll"/>
</dbReference>
<dbReference type="RefSeq" id="WP_214299868.1">
    <property type="nucleotide sequence ID" value="NZ_JAHDYS010000011.1"/>
</dbReference>
<dbReference type="Pfam" id="PF07883">
    <property type="entry name" value="Cupin_2"/>
    <property type="match status" value="1"/>
</dbReference>
<gene>
    <name evidence="2" type="ORF">KJB30_12750</name>
</gene>
<evidence type="ECO:0000313" key="3">
    <source>
        <dbReference type="Proteomes" id="UP000784128"/>
    </source>
</evidence>
<dbReference type="CDD" id="cd02208">
    <property type="entry name" value="cupin_RmlC-like"/>
    <property type="match status" value="1"/>
</dbReference>
<feature type="domain" description="Cupin type-2" evidence="1">
    <location>
        <begin position="31"/>
        <end position="92"/>
    </location>
</feature>
<dbReference type="InterPro" id="IPR011051">
    <property type="entry name" value="RmlC_Cupin_sf"/>
</dbReference>
<dbReference type="SUPFAM" id="SSF51182">
    <property type="entry name" value="RmlC-like cupins"/>
    <property type="match status" value="1"/>
</dbReference>